<name>A0A662YXH5_ACIRT</name>
<dbReference type="InterPro" id="IPR027267">
    <property type="entry name" value="AH/BAR_dom_sf"/>
</dbReference>
<proteinExistence type="predicted"/>
<dbReference type="Gene3D" id="1.20.1270.60">
    <property type="entry name" value="Arfaptin homology (AH) domain/BAR domain"/>
    <property type="match status" value="1"/>
</dbReference>
<comment type="caution">
    <text evidence="1">The sequence shown here is derived from an EMBL/GenBank/DDBJ whole genome shotgun (WGS) entry which is preliminary data.</text>
</comment>
<protein>
    <submittedName>
        <fullName evidence="1">Endophilin-A1</fullName>
    </submittedName>
</protein>
<dbReference type="AlphaFoldDB" id="A0A662YXH5"/>
<dbReference type="Proteomes" id="UP000289886">
    <property type="component" value="Unassembled WGS sequence"/>
</dbReference>
<evidence type="ECO:0000313" key="1">
    <source>
        <dbReference type="EMBL" id="RXN00269.1"/>
    </source>
</evidence>
<organism evidence="1 2">
    <name type="scientific">Acipenser ruthenus</name>
    <name type="common">Sterlet sturgeon</name>
    <dbReference type="NCBI Taxonomy" id="7906"/>
    <lineage>
        <taxon>Eukaryota</taxon>
        <taxon>Metazoa</taxon>
        <taxon>Chordata</taxon>
        <taxon>Craniata</taxon>
        <taxon>Vertebrata</taxon>
        <taxon>Euteleostomi</taxon>
        <taxon>Actinopterygii</taxon>
        <taxon>Chondrostei</taxon>
        <taxon>Acipenseriformes</taxon>
        <taxon>Acipenseridae</taxon>
        <taxon>Acipenser</taxon>
    </lineage>
</organism>
<reference evidence="1 2" key="1">
    <citation type="submission" date="2019-01" db="EMBL/GenBank/DDBJ databases">
        <title>Draft Genome and Complete Hox-Cluster Characterization of the Sterlet Sturgeon (Acipenser ruthenus).</title>
        <authorList>
            <person name="Wei Q."/>
        </authorList>
    </citation>
    <scope>NUCLEOTIDE SEQUENCE [LARGE SCALE GENOMIC DNA]</scope>
    <source>
        <strain evidence="1">WHYD16114868_AA</strain>
        <tissue evidence="1">Blood</tissue>
    </source>
</reference>
<dbReference type="SUPFAM" id="SSF103657">
    <property type="entry name" value="BAR/IMD domain-like"/>
    <property type="match status" value="1"/>
</dbReference>
<accession>A0A662YXH5</accession>
<keyword evidence="2" id="KW-1185">Reference proteome</keyword>
<evidence type="ECO:0000313" key="2">
    <source>
        <dbReference type="Proteomes" id="UP000289886"/>
    </source>
</evidence>
<dbReference type="EMBL" id="SCEB01000209">
    <property type="protein sequence ID" value="RXN00269.1"/>
    <property type="molecule type" value="Genomic_DNA"/>
</dbReference>
<sequence>MFYFLLASRAKLSMINTMSKIRGQEKGPGYPQAEALLGESMQKFGRELGEESSFGI</sequence>
<gene>
    <name evidence="1" type="ORF">EOD39_9862</name>
</gene>